<keyword evidence="10" id="KW-0472">Membrane</keyword>
<dbReference type="GO" id="GO:0004089">
    <property type="term" value="F:carbonate dehydratase activity"/>
    <property type="evidence" value="ECO:0007669"/>
    <property type="project" value="UniProtKB-UniRule"/>
</dbReference>
<proteinExistence type="inferred from homology"/>
<comment type="function">
    <text evidence="15">Catalyzes the reversible hydration of carbon dioxide into bicarbonate and protons and thus is essential to maintaining intracellular and extracellular pH. May stimulate the sodium/bicarbonate transporter activity of SLC4A4 that acts in pH homeostasis. It is essential for acid overload removal from the retina and retina epithelium, and acid release in the choriocapillaris in the choroid.</text>
</comment>
<evidence type="ECO:0000313" key="19">
    <source>
        <dbReference type="EMBL" id="KAK3531611.1"/>
    </source>
</evidence>
<keyword evidence="5" id="KW-1003">Cell membrane</keyword>
<dbReference type="SMART" id="SM01057">
    <property type="entry name" value="Carb_anhydrase"/>
    <property type="match status" value="1"/>
</dbReference>
<keyword evidence="11" id="KW-1015">Disulfide bond</keyword>
<dbReference type="PROSITE" id="PS51144">
    <property type="entry name" value="ALPHA_CA_2"/>
    <property type="match status" value="1"/>
</dbReference>
<dbReference type="GO" id="GO:0098552">
    <property type="term" value="C:side of membrane"/>
    <property type="evidence" value="ECO:0007669"/>
    <property type="project" value="UniProtKB-KW"/>
</dbReference>
<comment type="function">
    <text evidence="17">Reversible hydration of carbon dioxide.</text>
</comment>
<dbReference type="Pfam" id="PF00194">
    <property type="entry name" value="Carb_anhydrase"/>
    <property type="match status" value="1"/>
</dbReference>
<dbReference type="Gene3D" id="3.10.200.10">
    <property type="entry name" value="Alpha carbonic anhydrase"/>
    <property type="match status" value="1"/>
</dbReference>
<dbReference type="InterPro" id="IPR023561">
    <property type="entry name" value="Carbonic_anhydrase_a-class"/>
</dbReference>
<keyword evidence="12" id="KW-0325">Glycoprotein</keyword>
<comment type="cofactor">
    <cofactor evidence="1 17">
        <name>Zn(2+)</name>
        <dbReference type="ChEBI" id="CHEBI:29105"/>
    </cofactor>
</comment>
<evidence type="ECO:0000256" key="4">
    <source>
        <dbReference type="ARBA" id="ARBA00011736"/>
    </source>
</evidence>
<evidence type="ECO:0000256" key="10">
    <source>
        <dbReference type="ARBA" id="ARBA00023136"/>
    </source>
</evidence>
<keyword evidence="8" id="KW-0732">Signal</keyword>
<evidence type="ECO:0000256" key="7">
    <source>
        <dbReference type="ARBA" id="ARBA00022723"/>
    </source>
</evidence>
<comment type="catalytic activity">
    <reaction evidence="16">
        <text>hydrogencarbonate + H(+) = CO2 + H2O</text>
        <dbReference type="Rhea" id="RHEA:10748"/>
        <dbReference type="ChEBI" id="CHEBI:15377"/>
        <dbReference type="ChEBI" id="CHEBI:15378"/>
        <dbReference type="ChEBI" id="CHEBI:16526"/>
        <dbReference type="ChEBI" id="CHEBI:17544"/>
        <dbReference type="EC" id="4.2.1.1"/>
    </reaction>
    <physiologicalReaction direction="left-to-right" evidence="16">
        <dbReference type="Rhea" id="RHEA:10749"/>
    </physiologicalReaction>
    <physiologicalReaction direction="right-to-left" evidence="16">
        <dbReference type="Rhea" id="RHEA:10750"/>
    </physiologicalReaction>
</comment>
<evidence type="ECO:0000256" key="8">
    <source>
        <dbReference type="ARBA" id="ARBA00022729"/>
    </source>
</evidence>
<evidence type="ECO:0000256" key="17">
    <source>
        <dbReference type="RuleBase" id="RU367011"/>
    </source>
</evidence>
<comment type="similarity">
    <text evidence="3 17">Belongs to the alpha-carbonic anhydrase family.</text>
</comment>
<reference evidence="19" key="1">
    <citation type="submission" date="2023-06" db="EMBL/GenBank/DDBJ databases">
        <title>Male Hemibagrus guttatus genome.</title>
        <authorList>
            <person name="Bian C."/>
        </authorList>
    </citation>
    <scope>NUCLEOTIDE SEQUENCE</scope>
    <source>
        <strain evidence="19">Male_cb2023</strain>
        <tissue evidence="19">Muscle</tissue>
    </source>
</reference>
<dbReference type="SUPFAM" id="SSF51069">
    <property type="entry name" value="Carbonic anhydrase"/>
    <property type="match status" value="1"/>
</dbReference>
<evidence type="ECO:0000256" key="16">
    <source>
        <dbReference type="ARBA" id="ARBA00049061"/>
    </source>
</evidence>
<dbReference type="InterPro" id="IPR041874">
    <property type="entry name" value="CA4/CA15"/>
</dbReference>
<evidence type="ECO:0000256" key="9">
    <source>
        <dbReference type="ARBA" id="ARBA00022833"/>
    </source>
</evidence>
<evidence type="ECO:0000256" key="5">
    <source>
        <dbReference type="ARBA" id="ARBA00022475"/>
    </source>
</evidence>
<evidence type="ECO:0000256" key="13">
    <source>
        <dbReference type="ARBA" id="ARBA00023239"/>
    </source>
</evidence>
<evidence type="ECO:0000256" key="12">
    <source>
        <dbReference type="ARBA" id="ARBA00023180"/>
    </source>
</evidence>
<evidence type="ECO:0000259" key="18">
    <source>
        <dbReference type="PROSITE" id="PS51144"/>
    </source>
</evidence>
<evidence type="ECO:0000256" key="6">
    <source>
        <dbReference type="ARBA" id="ARBA00022622"/>
    </source>
</evidence>
<comment type="caution">
    <text evidence="19">The sequence shown here is derived from an EMBL/GenBank/DDBJ whole genome shotgun (WGS) entry which is preliminary data.</text>
</comment>
<dbReference type="PROSITE" id="PS00162">
    <property type="entry name" value="ALPHA_CA_1"/>
    <property type="match status" value="1"/>
</dbReference>
<dbReference type="PANTHER" id="PTHR18952">
    <property type="entry name" value="CARBONIC ANHYDRASE"/>
    <property type="match status" value="1"/>
</dbReference>
<dbReference type="PANTHER" id="PTHR18952:SF95">
    <property type="entry name" value="CARBONIC ANHYDRASE 4"/>
    <property type="match status" value="1"/>
</dbReference>
<dbReference type="EC" id="4.2.1.1" evidence="17"/>
<keyword evidence="9 17" id="KW-0862">Zinc</keyword>
<organism evidence="19 20">
    <name type="scientific">Hemibagrus guttatus</name>
    <dbReference type="NCBI Taxonomy" id="175788"/>
    <lineage>
        <taxon>Eukaryota</taxon>
        <taxon>Metazoa</taxon>
        <taxon>Chordata</taxon>
        <taxon>Craniata</taxon>
        <taxon>Vertebrata</taxon>
        <taxon>Euteleostomi</taxon>
        <taxon>Actinopterygii</taxon>
        <taxon>Neopterygii</taxon>
        <taxon>Teleostei</taxon>
        <taxon>Ostariophysi</taxon>
        <taxon>Siluriformes</taxon>
        <taxon>Bagridae</taxon>
        <taxon>Hemibagrus</taxon>
    </lineage>
</organism>
<protein>
    <recommendedName>
        <fullName evidence="17">Carbonic anhydrase</fullName>
        <ecNumber evidence="17">4.2.1.1</ecNumber>
    </recommendedName>
</protein>
<keyword evidence="13 17" id="KW-0456">Lyase</keyword>
<evidence type="ECO:0000256" key="1">
    <source>
        <dbReference type="ARBA" id="ARBA00001947"/>
    </source>
</evidence>
<dbReference type="Proteomes" id="UP001274896">
    <property type="component" value="Unassembled WGS sequence"/>
</dbReference>
<dbReference type="FunFam" id="3.10.200.10:FF:000003">
    <property type="entry name" value="Carbonic anhydrase 12"/>
    <property type="match status" value="1"/>
</dbReference>
<accession>A0AAE0QTS0</accession>
<dbReference type="GO" id="GO:0008270">
    <property type="term" value="F:zinc ion binding"/>
    <property type="evidence" value="ECO:0007669"/>
    <property type="project" value="UniProtKB-UniRule"/>
</dbReference>
<keyword evidence="14" id="KW-0449">Lipoprotein</keyword>
<keyword evidence="20" id="KW-1185">Reference proteome</keyword>
<comment type="subcellular location">
    <subcellularLocation>
        <location evidence="2">Cell membrane</location>
        <topology evidence="2">Lipid-anchor</topology>
        <topology evidence="2">GPI-anchor</topology>
    </subcellularLocation>
</comment>
<evidence type="ECO:0000313" key="20">
    <source>
        <dbReference type="Proteomes" id="UP001274896"/>
    </source>
</evidence>
<feature type="domain" description="Alpha-carbonic anhydrase" evidence="18">
    <location>
        <begin position="6"/>
        <end position="284"/>
    </location>
</feature>
<dbReference type="EMBL" id="JAUCMX010000011">
    <property type="protein sequence ID" value="KAK3531611.1"/>
    <property type="molecule type" value="Genomic_DNA"/>
</dbReference>
<evidence type="ECO:0000256" key="2">
    <source>
        <dbReference type="ARBA" id="ARBA00004609"/>
    </source>
</evidence>
<evidence type="ECO:0000256" key="15">
    <source>
        <dbReference type="ARBA" id="ARBA00045603"/>
    </source>
</evidence>
<dbReference type="AlphaFoldDB" id="A0AAE0QTS0"/>
<dbReference type="InterPro" id="IPR018338">
    <property type="entry name" value="Carbonic_anhydrase_a-class_CS"/>
</dbReference>
<dbReference type="InterPro" id="IPR036398">
    <property type="entry name" value="CA_dom_sf"/>
</dbReference>
<gene>
    <name evidence="19" type="ORF">QTP70_024989</name>
</gene>
<comment type="subunit">
    <text evidence="4">Interacts with SLC4A4.</text>
</comment>
<sequence length="306" mass="33888">MDTIAVDWCYKSQVSCDCNCKGPDEWKDIAPACSGQSQSPINIVTQKVNKNNLNPFKFHGYQHTFYSIITNNGHTVKVNLSGDAIIEGGGLKDKYKAVEIHFHWGKNGGPGSEHTIDGEQYPMEMHIVHIKETYSSVEDAIKDQTGVAVLGFLYQESDNANKKYESIINALPQISLPERTKSKFKGNKTTIESVSLEMLLPPQDLLKHYFRYSGSLTTPDCAESVIWTVFESTIPLSQQQVTDFGAFIPQLSAFSALRFENGTAMTDTFRPVQPRNGREVTYSGSNTASVSTVLVVGTLIVTFLTL</sequence>
<keyword evidence="6" id="KW-0336">GPI-anchor</keyword>
<keyword evidence="7 17" id="KW-0479">Metal-binding</keyword>
<dbReference type="CDD" id="cd03117">
    <property type="entry name" value="alpha_CA_IV_XV_like"/>
    <property type="match status" value="1"/>
</dbReference>
<dbReference type="GO" id="GO:0005886">
    <property type="term" value="C:plasma membrane"/>
    <property type="evidence" value="ECO:0007669"/>
    <property type="project" value="UniProtKB-SubCell"/>
</dbReference>
<dbReference type="InterPro" id="IPR001148">
    <property type="entry name" value="CA_dom"/>
</dbReference>
<name>A0AAE0QTS0_9TELE</name>
<evidence type="ECO:0000256" key="11">
    <source>
        <dbReference type="ARBA" id="ARBA00023157"/>
    </source>
</evidence>
<evidence type="ECO:0000256" key="3">
    <source>
        <dbReference type="ARBA" id="ARBA00010718"/>
    </source>
</evidence>
<evidence type="ECO:0000256" key="14">
    <source>
        <dbReference type="ARBA" id="ARBA00023288"/>
    </source>
</evidence>